<dbReference type="PANTHER" id="PTHR28535">
    <property type="entry name" value="ZINC FINGER GRF-TYPE CONTAINING 1"/>
    <property type="match status" value="1"/>
</dbReference>
<feature type="domain" description="5'-3' DNA helicase ZGRF1-like N-terminal" evidence="1">
    <location>
        <begin position="13"/>
        <end position="96"/>
    </location>
</feature>
<dbReference type="PANTHER" id="PTHR28535:SF1">
    <property type="entry name" value="PROTEIN ZGRF1"/>
    <property type="match status" value="1"/>
</dbReference>
<dbReference type="InterPro" id="IPR018838">
    <property type="entry name" value="ZGRF1-like_N"/>
</dbReference>
<dbReference type="GO" id="GO:0006302">
    <property type="term" value="P:double-strand break repair"/>
    <property type="evidence" value="ECO:0007669"/>
    <property type="project" value="TreeGrafter"/>
</dbReference>
<dbReference type="Pfam" id="PF10382">
    <property type="entry name" value="ZGRF1-like_N"/>
    <property type="match status" value="1"/>
</dbReference>
<accession>A0A3N4LMM9</accession>
<reference evidence="2 3" key="1">
    <citation type="journal article" date="2018" name="Nat. Ecol. Evol.">
        <title>Pezizomycetes genomes reveal the molecular basis of ectomycorrhizal truffle lifestyle.</title>
        <authorList>
            <person name="Murat C."/>
            <person name="Payen T."/>
            <person name="Noel B."/>
            <person name="Kuo A."/>
            <person name="Morin E."/>
            <person name="Chen J."/>
            <person name="Kohler A."/>
            <person name="Krizsan K."/>
            <person name="Balestrini R."/>
            <person name="Da Silva C."/>
            <person name="Montanini B."/>
            <person name="Hainaut M."/>
            <person name="Levati E."/>
            <person name="Barry K.W."/>
            <person name="Belfiori B."/>
            <person name="Cichocki N."/>
            <person name="Clum A."/>
            <person name="Dockter R.B."/>
            <person name="Fauchery L."/>
            <person name="Guy J."/>
            <person name="Iotti M."/>
            <person name="Le Tacon F."/>
            <person name="Lindquist E.A."/>
            <person name="Lipzen A."/>
            <person name="Malagnac F."/>
            <person name="Mello A."/>
            <person name="Molinier V."/>
            <person name="Miyauchi S."/>
            <person name="Poulain J."/>
            <person name="Riccioni C."/>
            <person name="Rubini A."/>
            <person name="Sitrit Y."/>
            <person name="Splivallo R."/>
            <person name="Traeger S."/>
            <person name="Wang M."/>
            <person name="Zifcakova L."/>
            <person name="Wipf D."/>
            <person name="Zambonelli A."/>
            <person name="Paolocci F."/>
            <person name="Nowrousian M."/>
            <person name="Ottonello S."/>
            <person name="Baldrian P."/>
            <person name="Spatafora J.W."/>
            <person name="Henrissat B."/>
            <person name="Nagy L.G."/>
            <person name="Aury J.M."/>
            <person name="Wincker P."/>
            <person name="Grigoriev I.V."/>
            <person name="Bonfante P."/>
            <person name="Martin F.M."/>
        </authorList>
    </citation>
    <scope>NUCLEOTIDE SEQUENCE [LARGE SCALE GENOMIC DNA]</scope>
    <source>
        <strain evidence="2 3">ATCC MYA-4762</strain>
    </source>
</reference>
<dbReference type="InParanoid" id="A0A3N4LMM9"/>
<organism evidence="2 3">
    <name type="scientific">Terfezia boudieri ATCC MYA-4762</name>
    <dbReference type="NCBI Taxonomy" id="1051890"/>
    <lineage>
        <taxon>Eukaryota</taxon>
        <taxon>Fungi</taxon>
        <taxon>Dikarya</taxon>
        <taxon>Ascomycota</taxon>
        <taxon>Pezizomycotina</taxon>
        <taxon>Pezizomycetes</taxon>
        <taxon>Pezizales</taxon>
        <taxon>Pezizaceae</taxon>
        <taxon>Terfezia</taxon>
    </lineage>
</organism>
<dbReference type="Proteomes" id="UP000267821">
    <property type="component" value="Unassembled WGS sequence"/>
</dbReference>
<gene>
    <name evidence="2" type="ORF">L211DRAFT_207311</name>
</gene>
<dbReference type="InterPro" id="IPR052800">
    <property type="entry name" value="DNA_Repair_Helicase_ZGRF1"/>
</dbReference>
<dbReference type="EMBL" id="ML121543">
    <property type="protein sequence ID" value="RPB24114.1"/>
    <property type="molecule type" value="Genomic_DNA"/>
</dbReference>
<dbReference type="STRING" id="1051890.A0A3N4LMM9"/>
<dbReference type="GO" id="GO:0035861">
    <property type="term" value="C:site of double-strand break"/>
    <property type="evidence" value="ECO:0007669"/>
    <property type="project" value="TreeGrafter"/>
</dbReference>
<dbReference type="AlphaFoldDB" id="A0A3N4LMM9"/>
<evidence type="ECO:0000313" key="2">
    <source>
        <dbReference type="EMBL" id="RPB24114.1"/>
    </source>
</evidence>
<sequence>MADQVPASQTAPIDEFRILWTSQKKQKLKKWQDVSRSTGLLRFHTYNKRMIVYDETRALVCDMYLQRADKVNAGDELEFEHHLVTVEEFKGTVVQDLSAIISPILERRQVVASHPSTATPIPRG</sequence>
<evidence type="ECO:0000313" key="3">
    <source>
        <dbReference type="Proteomes" id="UP000267821"/>
    </source>
</evidence>
<protein>
    <recommendedName>
        <fullName evidence="1">5'-3' DNA helicase ZGRF1-like N-terminal domain-containing protein</fullName>
    </recommendedName>
</protein>
<dbReference type="GO" id="GO:0005634">
    <property type="term" value="C:nucleus"/>
    <property type="evidence" value="ECO:0007669"/>
    <property type="project" value="TreeGrafter"/>
</dbReference>
<dbReference type="OrthoDB" id="6513042at2759"/>
<evidence type="ECO:0000259" key="1">
    <source>
        <dbReference type="Pfam" id="PF10382"/>
    </source>
</evidence>
<proteinExistence type="predicted"/>
<name>A0A3N4LMM9_9PEZI</name>
<keyword evidence="3" id="KW-1185">Reference proteome</keyword>